<gene>
    <name evidence="5" type="ORF">V5E97_02045</name>
</gene>
<dbReference type="SUPFAM" id="SSF53335">
    <property type="entry name" value="S-adenosyl-L-methionine-dependent methyltransferases"/>
    <property type="match status" value="1"/>
</dbReference>
<evidence type="ECO:0000256" key="1">
    <source>
        <dbReference type="ARBA" id="ARBA00022603"/>
    </source>
</evidence>
<comment type="similarity">
    <text evidence="4">Belongs to the methyltransferase superfamily. METTL23 family.</text>
</comment>
<dbReference type="PANTHER" id="PTHR14614:SF164">
    <property type="entry name" value="HISTONE-ARGININE METHYLTRANSFERASE METTL23"/>
    <property type="match status" value="1"/>
</dbReference>
<evidence type="ECO:0000256" key="3">
    <source>
        <dbReference type="ARBA" id="ARBA00022691"/>
    </source>
</evidence>
<dbReference type="Pfam" id="PF10294">
    <property type="entry name" value="Methyltransf_16"/>
    <property type="match status" value="1"/>
</dbReference>
<accession>A0AAU7CIK1</accession>
<dbReference type="GO" id="GO:0008168">
    <property type="term" value="F:methyltransferase activity"/>
    <property type="evidence" value="ECO:0007669"/>
    <property type="project" value="UniProtKB-KW"/>
</dbReference>
<name>A0AAU7CIK1_9BACT</name>
<proteinExistence type="inferred from homology"/>
<keyword evidence="1 5" id="KW-0489">Methyltransferase</keyword>
<protein>
    <submittedName>
        <fullName evidence="5">Methyltransferase</fullName>
    </submittedName>
</protein>
<dbReference type="InterPro" id="IPR019410">
    <property type="entry name" value="Methyltransf_16"/>
</dbReference>
<keyword evidence="3" id="KW-0949">S-adenosyl-L-methionine</keyword>
<dbReference type="AlphaFoldDB" id="A0AAU7CIK1"/>
<dbReference type="EMBL" id="CP155447">
    <property type="protein sequence ID" value="XBH04824.1"/>
    <property type="molecule type" value="Genomic_DNA"/>
</dbReference>
<evidence type="ECO:0000256" key="2">
    <source>
        <dbReference type="ARBA" id="ARBA00022679"/>
    </source>
</evidence>
<evidence type="ECO:0000256" key="4">
    <source>
        <dbReference type="ARBA" id="ARBA00043988"/>
    </source>
</evidence>
<organism evidence="5">
    <name type="scientific">Singulisphaera sp. Ch08</name>
    <dbReference type="NCBI Taxonomy" id="3120278"/>
    <lineage>
        <taxon>Bacteria</taxon>
        <taxon>Pseudomonadati</taxon>
        <taxon>Planctomycetota</taxon>
        <taxon>Planctomycetia</taxon>
        <taxon>Isosphaerales</taxon>
        <taxon>Isosphaeraceae</taxon>
        <taxon>Singulisphaera</taxon>
    </lineage>
</organism>
<keyword evidence="2" id="KW-0808">Transferase</keyword>
<dbReference type="CDD" id="cd02440">
    <property type="entry name" value="AdoMet_MTases"/>
    <property type="match status" value="1"/>
</dbReference>
<dbReference type="PANTHER" id="PTHR14614">
    <property type="entry name" value="HEPATOCELLULAR CARCINOMA-ASSOCIATED ANTIGEN"/>
    <property type="match status" value="1"/>
</dbReference>
<sequence>MITESNPKPDTTYEGPVLTSTFSFGGRDIRVVRPADPDRLLDDPSVLAWNRQDDYMPYWAYLWPGAHLLAEAVGQEPWVEGTQALEIGCGLGLAGLVALKRGLRVRFTDYDEAPLRFAVRSALENGFAPETYSTALLDWRELPDERYPIILGADVLYESRLVPLVADLLARLLEPDGLALIAGPYRVATEGLEACLRDRGLVQELEPIRAESEHGPVRGTLHRIRRLSTQPYESVS</sequence>
<dbReference type="GO" id="GO:0032259">
    <property type="term" value="P:methylation"/>
    <property type="evidence" value="ECO:0007669"/>
    <property type="project" value="UniProtKB-KW"/>
</dbReference>
<dbReference type="InterPro" id="IPR029063">
    <property type="entry name" value="SAM-dependent_MTases_sf"/>
</dbReference>
<dbReference type="Gene3D" id="3.40.50.150">
    <property type="entry name" value="Vaccinia Virus protein VP39"/>
    <property type="match status" value="1"/>
</dbReference>
<reference evidence="5" key="1">
    <citation type="submission" date="2024-05" db="EMBL/GenBank/DDBJ databases">
        <title>Planctomycetes of the genus Singulisphaera possess chitinolytic capabilities.</title>
        <authorList>
            <person name="Ivanova A."/>
        </authorList>
    </citation>
    <scope>NUCLEOTIDE SEQUENCE</scope>
    <source>
        <strain evidence="5">Ch08T</strain>
    </source>
</reference>
<dbReference type="RefSeq" id="WP_406697623.1">
    <property type="nucleotide sequence ID" value="NZ_CP155447.1"/>
</dbReference>
<evidence type="ECO:0000313" key="5">
    <source>
        <dbReference type="EMBL" id="XBH04824.1"/>
    </source>
</evidence>